<organism evidence="1 2">
    <name type="scientific">Mucilaginibacter robiniae</name>
    <dbReference type="NCBI Taxonomy" id="2728022"/>
    <lineage>
        <taxon>Bacteria</taxon>
        <taxon>Pseudomonadati</taxon>
        <taxon>Bacteroidota</taxon>
        <taxon>Sphingobacteriia</taxon>
        <taxon>Sphingobacteriales</taxon>
        <taxon>Sphingobacteriaceae</taxon>
        <taxon>Mucilaginibacter</taxon>
    </lineage>
</organism>
<keyword evidence="2" id="KW-1185">Reference proteome</keyword>
<gene>
    <name evidence="1" type="ORF">HH214_06125</name>
</gene>
<dbReference type="RefSeq" id="WP_169606491.1">
    <property type="nucleotide sequence ID" value="NZ_CP051682.1"/>
</dbReference>
<dbReference type="Proteomes" id="UP000503278">
    <property type="component" value="Chromosome"/>
</dbReference>
<evidence type="ECO:0000313" key="1">
    <source>
        <dbReference type="EMBL" id="QJD95481.1"/>
    </source>
</evidence>
<dbReference type="KEGG" id="mrob:HH214_06125"/>
<name>A0A7L5DXJ0_9SPHI</name>
<protein>
    <submittedName>
        <fullName evidence="1">Uncharacterized protein</fullName>
    </submittedName>
</protein>
<dbReference type="EMBL" id="CP051682">
    <property type="protein sequence ID" value="QJD95481.1"/>
    <property type="molecule type" value="Genomic_DNA"/>
</dbReference>
<reference evidence="1 2" key="1">
    <citation type="submission" date="2020-04" db="EMBL/GenBank/DDBJ databases">
        <title>Genome sequencing of novel species.</title>
        <authorList>
            <person name="Heo J."/>
            <person name="Kim S.-J."/>
            <person name="Kim J.-S."/>
            <person name="Hong S.-B."/>
            <person name="Kwon S.-W."/>
        </authorList>
    </citation>
    <scope>NUCLEOTIDE SEQUENCE [LARGE SCALE GENOMIC DNA]</scope>
    <source>
        <strain evidence="1 2">F39-2</strain>
    </source>
</reference>
<sequence length="188" mass="21286">MNFQEFTDDWESKAANIEADLLHGQNLDEHYLTVESMLSKLRTMSQAAEWLEETDLTRWQVLGFQMHELRNALFGKIEMFNPNIIQQLRALSKGTIKAAALYDVTLTNHNTVSETAYLEGLRQQFNILDAFITADKTLIVLFSDYQPDTIAMTATAFGRGVANAGLNIKKILFYGAPIFEQPLNYPSS</sequence>
<dbReference type="AlphaFoldDB" id="A0A7L5DXJ0"/>
<proteinExistence type="predicted"/>
<accession>A0A7L5DXJ0</accession>
<evidence type="ECO:0000313" key="2">
    <source>
        <dbReference type="Proteomes" id="UP000503278"/>
    </source>
</evidence>